<keyword evidence="13" id="KW-1185">Reference proteome</keyword>
<feature type="compositionally biased region" description="Low complexity" evidence="10">
    <location>
        <begin position="168"/>
        <end position="198"/>
    </location>
</feature>
<evidence type="ECO:0000313" key="13">
    <source>
        <dbReference type="Proteomes" id="UP000249218"/>
    </source>
</evidence>
<evidence type="ECO:0000256" key="10">
    <source>
        <dbReference type="SAM" id="MobiDB-lite"/>
    </source>
</evidence>
<dbReference type="GO" id="GO:0017056">
    <property type="term" value="F:structural constituent of nuclear pore"/>
    <property type="evidence" value="ECO:0007669"/>
    <property type="project" value="InterPro"/>
</dbReference>
<evidence type="ECO:0000256" key="1">
    <source>
        <dbReference type="ARBA" id="ARBA00004567"/>
    </source>
</evidence>
<organism evidence="12 13">
    <name type="scientific">Helicoverpa armigera</name>
    <name type="common">Cotton bollworm</name>
    <name type="synonym">Heliothis armigera</name>
    <dbReference type="NCBI Taxonomy" id="29058"/>
    <lineage>
        <taxon>Eukaryota</taxon>
        <taxon>Metazoa</taxon>
        <taxon>Ecdysozoa</taxon>
        <taxon>Arthropoda</taxon>
        <taxon>Hexapoda</taxon>
        <taxon>Insecta</taxon>
        <taxon>Pterygota</taxon>
        <taxon>Neoptera</taxon>
        <taxon>Endopterygota</taxon>
        <taxon>Lepidoptera</taxon>
        <taxon>Glossata</taxon>
        <taxon>Ditrysia</taxon>
        <taxon>Noctuoidea</taxon>
        <taxon>Noctuidae</taxon>
        <taxon>Heliothinae</taxon>
        <taxon>Helicoverpa</taxon>
    </lineage>
</organism>
<dbReference type="Proteomes" id="UP000249218">
    <property type="component" value="Unassembled WGS sequence"/>
</dbReference>
<feature type="compositionally biased region" description="Low complexity" evidence="10">
    <location>
        <begin position="409"/>
        <end position="426"/>
    </location>
</feature>
<feature type="region of interest" description="Disordered" evidence="10">
    <location>
        <begin position="363"/>
        <end position="429"/>
    </location>
</feature>
<feature type="compositionally biased region" description="Gly residues" evidence="10">
    <location>
        <begin position="107"/>
        <end position="118"/>
    </location>
</feature>
<dbReference type="Gene3D" id="1.20.5.170">
    <property type="match status" value="2"/>
</dbReference>
<evidence type="ECO:0000259" key="11">
    <source>
        <dbReference type="Pfam" id="PF05064"/>
    </source>
</evidence>
<dbReference type="GO" id="GO:0005543">
    <property type="term" value="F:phospholipid binding"/>
    <property type="evidence" value="ECO:0007669"/>
    <property type="project" value="TreeGrafter"/>
</dbReference>
<dbReference type="FunFam" id="1.20.5.170:FF:000040">
    <property type="entry name" value="Nuclear pore glycoprotein p62"/>
    <property type="match status" value="1"/>
</dbReference>
<dbReference type="OrthoDB" id="344345at2759"/>
<evidence type="ECO:0000256" key="4">
    <source>
        <dbReference type="ARBA" id="ARBA00022816"/>
    </source>
</evidence>
<feature type="compositionally biased region" description="Polar residues" evidence="10">
    <location>
        <begin position="200"/>
        <end position="221"/>
    </location>
</feature>
<feature type="compositionally biased region" description="Low complexity" evidence="10">
    <location>
        <begin position="225"/>
        <end position="247"/>
    </location>
</feature>
<keyword evidence="5" id="KW-0653">Protein transport</keyword>
<dbReference type="Pfam" id="PF05064">
    <property type="entry name" value="Nsp1_C"/>
    <property type="match status" value="2"/>
</dbReference>
<reference evidence="12 13" key="1">
    <citation type="journal article" date="2017" name="BMC Biol.">
        <title>Genomic innovations, transcriptional plasticity and gene loss underlying the evolution and divergence of two highly polyphagous and invasive Helicoverpa pest species.</title>
        <authorList>
            <person name="Pearce S.L."/>
            <person name="Clarke D.F."/>
            <person name="East P.D."/>
            <person name="Elfekih S."/>
            <person name="Gordon K.H."/>
            <person name="Jermiin L.S."/>
            <person name="McGaughran A."/>
            <person name="Oakeshott J.G."/>
            <person name="Papanikolaou A."/>
            <person name="Perera O.P."/>
            <person name="Rane R.V."/>
            <person name="Richards S."/>
            <person name="Tay W.T."/>
            <person name="Walsh T.K."/>
            <person name="Anderson A."/>
            <person name="Anderson C.J."/>
            <person name="Asgari S."/>
            <person name="Board P.G."/>
            <person name="Bretschneider A."/>
            <person name="Campbell P.M."/>
            <person name="Chertemps T."/>
            <person name="Christeller J.T."/>
            <person name="Coppin C.W."/>
            <person name="Downes S.J."/>
            <person name="Duan G."/>
            <person name="Farnsworth C.A."/>
            <person name="Good R.T."/>
            <person name="Han L.B."/>
            <person name="Han Y.C."/>
            <person name="Hatje K."/>
            <person name="Horne I."/>
            <person name="Huang Y.P."/>
            <person name="Hughes D.S."/>
            <person name="Jacquin-Joly E."/>
            <person name="James W."/>
            <person name="Jhangiani S."/>
            <person name="Kollmar M."/>
            <person name="Kuwar S.S."/>
            <person name="Li S."/>
            <person name="Liu N.Y."/>
            <person name="Maibeche M.T."/>
            <person name="Miller J.R."/>
            <person name="Montagne N."/>
            <person name="Perry T."/>
            <person name="Qu J."/>
            <person name="Song S.V."/>
            <person name="Sutton G.G."/>
            <person name="Vogel H."/>
            <person name="Walenz B.P."/>
            <person name="Xu W."/>
            <person name="Zhang H.J."/>
            <person name="Zou Z."/>
            <person name="Batterham P."/>
            <person name="Edwards O.R."/>
            <person name="Feyereisen R."/>
            <person name="Gibbs R.A."/>
            <person name="Heckel D.G."/>
            <person name="McGrath A."/>
            <person name="Robin C."/>
            <person name="Scherer S.E."/>
            <person name="Worley K.C."/>
            <person name="Wu Y.D."/>
        </authorList>
    </citation>
    <scope>NUCLEOTIDE SEQUENCE [LARGE SCALE GENOMIC DNA]</scope>
    <source>
        <strain evidence="12">Harm_GR_Male_#8</strain>
        <tissue evidence="12">Whole organism</tissue>
    </source>
</reference>
<dbReference type="GO" id="GO:0051028">
    <property type="term" value="P:mRNA transport"/>
    <property type="evidence" value="ECO:0007669"/>
    <property type="project" value="UniProtKB-KW"/>
</dbReference>
<feature type="coiled-coil region" evidence="9">
    <location>
        <begin position="592"/>
        <end position="626"/>
    </location>
</feature>
<feature type="compositionally biased region" description="Polar residues" evidence="10">
    <location>
        <begin position="121"/>
        <end position="136"/>
    </location>
</feature>
<dbReference type="GO" id="GO:0006606">
    <property type="term" value="P:protein import into nucleus"/>
    <property type="evidence" value="ECO:0007669"/>
    <property type="project" value="TreeGrafter"/>
</dbReference>
<keyword evidence="9" id="KW-0175">Coiled coil</keyword>
<evidence type="ECO:0000256" key="6">
    <source>
        <dbReference type="ARBA" id="ARBA00023010"/>
    </source>
</evidence>
<sequence>MSFSFGSATTTAGSTFGTTTPSTGFAFGSGEPAKQGLFGTGSTDNKPAFNFSSPSGGGFAFGAAKTTAPTSSIFSTPTTSAAPAFGASKPVSFGGFTSPPNQTVGSSGFGLQSGGSLVGGNTQQPAPAFGTPTTQASTGFGSSPSTGFGFGQSPQPSTGFGQSPQPSTGFGTQPATTGFGTQPTGTGFGSTPSTGFGAAQPSTGFGTQPATSGFGFSTPATGFSAPQPNQQQQQATTTATAQPTQSFLGGGTTSGFGQNALRSKPGSAFSFGGGTTTAPALGGASTTTTTQGGFGQKPATLGFGTLGAATSTPQTGLTGQATTGLTGQATGLTGQATGLTGQATGLGGQTTGLTTAPSFGAAQTATSTPQGFGSFTSPTPLSFGGNQQTSQPTTGLSFAPPSTAQPTLGFGTPTTTQSGQTGLSFGAPTTTQTGLSFGTQPATSGVATSGTDKPLLLGQALPAGQFPKTSAPLSFGPVSTGAVSATSTAPVSSGLTSWSTPASTATSQPATGLSFGTSTAASKLSFGAVSTAAPNATIDSSFGKPITSVVGSSAESINKWTLELEEQENVFINQATQINAWDRLLIANGEKIVELNDAVQSVKNEQQSLEHELDFVLAQQKELEDLLAPMEKQLSEETVDRLRDPEREHMYSLAENLDTQLRQMSEDLKEIVELNDAVQSVKNEQQSLEHELDFVLAQQKELEDLLAPMEKQLSEETVDRLRDPEREHMYSLAENLDTQLRQMSEDLKEVIEHLNETNRSQDSNDPIVQIGRILNAHMSSMQWIDNSIAQISTKLDQLKATHDTLRRDNERSYQLTYN</sequence>
<dbReference type="PANTHER" id="PTHR12084">
    <property type="entry name" value="NUCLEAR PORE GLYCOPROTEIN P62-RELATED"/>
    <property type="match status" value="1"/>
</dbReference>
<keyword evidence="4" id="KW-0509">mRNA transport</keyword>
<dbReference type="PANTHER" id="PTHR12084:SF0">
    <property type="entry name" value="NUCLEAR PORE GLYCOPROTEIN P62"/>
    <property type="match status" value="1"/>
</dbReference>
<keyword evidence="6" id="KW-0811">Translocation</keyword>
<protein>
    <recommendedName>
        <fullName evidence="11">Nucleoporin NSP1-like C-terminal domain-containing protein</fullName>
    </recommendedName>
</protein>
<evidence type="ECO:0000256" key="2">
    <source>
        <dbReference type="ARBA" id="ARBA00005911"/>
    </source>
</evidence>
<feature type="domain" description="Nucleoporin NSP1-like C-terminal" evidence="11">
    <location>
        <begin position="663"/>
        <end position="717"/>
    </location>
</feature>
<dbReference type="InterPro" id="IPR026010">
    <property type="entry name" value="NSP1/NUP62"/>
</dbReference>
<dbReference type="InterPro" id="IPR007758">
    <property type="entry name" value="Nucleoporin_NSP1_C"/>
</dbReference>
<comment type="subcellular location">
    <subcellularLocation>
        <location evidence="1">Nucleus</location>
        <location evidence="1">Nuclear pore complex</location>
    </subcellularLocation>
</comment>
<evidence type="ECO:0000256" key="3">
    <source>
        <dbReference type="ARBA" id="ARBA00022448"/>
    </source>
</evidence>
<feature type="compositionally biased region" description="Polar residues" evidence="10">
    <location>
        <begin position="363"/>
        <end position="406"/>
    </location>
</feature>
<feature type="compositionally biased region" description="Polar residues" evidence="10">
    <location>
        <begin position="155"/>
        <end position="167"/>
    </location>
</feature>
<evidence type="ECO:0000256" key="8">
    <source>
        <dbReference type="ARBA" id="ARBA00023242"/>
    </source>
</evidence>
<accession>A0A2W1BR89</accession>
<feature type="compositionally biased region" description="Low complexity" evidence="10">
    <location>
        <begin position="137"/>
        <end position="154"/>
    </location>
</feature>
<evidence type="ECO:0000256" key="7">
    <source>
        <dbReference type="ARBA" id="ARBA00023132"/>
    </source>
</evidence>
<evidence type="ECO:0000313" key="12">
    <source>
        <dbReference type="EMBL" id="PZC75280.1"/>
    </source>
</evidence>
<keyword evidence="3" id="KW-0813">Transport</keyword>
<gene>
    <name evidence="12" type="primary">HaOG206482</name>
    <name evidence="12" type="ORF">B5X24_HaOG206482</name>
</gene>
<proteinExistence type="inferred from homology"/>
<feature type="region of interest" description="Disordered" evidence="10">
    <location>
        <begin position="103"/>
        <end position="258"/>
    </location>
</feature>
<evidence type="ECO:0000256" key="9">
    <source>
        <dbReference type="SAM" id="Coils"/>
    </source>
</evidence>
<dbReference type="GO" id="GO:0044613">
    <property type="term" value="C:nuclear pore central transport channel"/>
    <property type="evidence" value="ECO:0007669"/>
    <property type="project" value="TreeGrafter"/>
</dbReference>
<feature type="coiled-coil region" evidence="9">
    <location>
        <begin position="733"/>
        <end position="760"/>
    </location>
</feature>
<keyword evidence="8" id="KW-0539">Nucleus</keyword>
<name>A0A2W1BR89_HELAM</name>
<feature type="coiled-coil region" evidence="9">
    <location>
        <begin position="654"/>
        <end position="705"/>
    </location>
</feature>
<feature type="region of interest" description="Disordered" evidence="10">
    <location>
        <begin position="489"/>
        <end position="511"/>
    </location>
</feature>
<dbReference type="AlphaFoldDB" id="A0A2W1BR89"/>
<dbReference type="GO" id="GO:0006405">
    <property type="term" value="P:RNA export from nucleus"/>
    <property type="evidence" value="ECO:0007669"/>
    <property type="project" value="TreeGrafter"/>
</dbReference>
<dbReference type="EMBL" id="KZ150002">
    <property type="protein sequence ID" value="PZC75280.1"/>
    <property type="molecule type" value="Genomic_DNA"/>
</dbReference>
<comment type="similarity">
    <text evidence="2">Belongs to the nucleoporin NSP1/NUP62 family.</text>
</comment>
<keyword evidence="7" id="KW-0906">Nuclear pore complex</keyword>
<feature type="domain" description="Nucleoporin NSP1-like C-terminal" evidence="11">
    <location>
        <begin position="555"/>
        <end position="638"/>
    </location>
</feature>
<evidence type="ECO:0000256" key="5">
    <source>
        <dbReference type="ARBA" id="ARBA00022927"/>
    </source>
</evidence>